<evidence type="ECO:0000256" key="2">
    <source>
        <dbReference type="PROSITE-ProRule" id="PRU00335"/>
    </source>
</evidence>
<evidence type="ECO:0000313" key="5">
    <source>
        <dbReference type="Proteomes" id="UP000184612"/>
    </source>
</evidence>
<dbReference type="Proteomes" id="UP000184612">
    <property type="component" value="Unassembled WGS sequence"/>
</dbReference>
<dbReference type="EMBL" id="FRFD01000003">
    <property type="protein sequence ID" value="SHO43960.1"/>
    <property type="molecule type" value="Genomic_DNA"/>
</dbReference>
<dbReference type="GO" id="GO:0003677">
    <property type="term" value="F:DNA binding"/>
    <property type="evidence" value="ECO:0007669"/>
    <property type="project" value="UniProtKB-UniRule"/>
</dbReference>
<evidence type="ECO:0000256" key="1">
    <source>
        <dbReference type="ARBA" id="ARBA00023125"/>
    </source>
</evidence>
<dbReference type="OrthoDB" id="9810250at2"/>
<dbReference type="PROSITE" id="PS50977">
    <property type="entry name" value="HTH_TETR_2"/>
    <property type="match status" value="1"/>
</dbReference>
<dbReference type="Pfam" id="PF00440">
    <property type="entry name" value="TetR_N"/>
    <property type="match status" value="1"/>
</dbReference>
<feature type="DNA-binding region" description="H-T-H motif" evidence="2">
    <location>
        <begin position="32"/>
        <end position="51"/>
    </location>
</feature>
<dbReference type="AlphaFoldDB" id="A0A1M7XY65"/>
<dbReference type="Gene3D" id="1.10.357.10">
    <property type="entry name" value="Tetracycline Repressor, domain 2"/>
    <property type="match status" value="1"/>
</dbReference>
<evidence type="ECO:0000259" key="3">
    <source>
        <dbReference type="PROSITE" id="PS50977"/>
    </source>
</evidence>
<accession>A0A1M7XY65</accession>
<name>A0A1M7XY65_9FIRM</name>
<dbReference type="STRING" id="1121345.SAMN02745217_00418"/>
<dbReference type="InterPro" id="IPR009057">
    <property type="entry name" value="Homeodomain-like_sf"/>
</dbReference>
<keyword evidence="5" id="KW-1185">Reference proteome</keyword>
<reference evidence="4 5" key="1">
    <citation type="submission" date="2016-12" db="EMBL/GenBank/DDBJ databases">
        <authorList>
            <person name="Song W.-J."/>
            <person name="Kurnit D.M."/>
        </authorList>
    </citation>
    <scope>NUCLEOTIDE SEQUENCE [LARGE SCALE GENOMIC DNA]</scope>
    <source>
        <strain evidence="4 5">DSM 12503</strain>
    </source>
</reference>
<dbReference type="RefSeq" id="WP_073587138.1">
    <property type="nucleotide sequence ID" value="NZ_FRFD01000003.1"/>
</dbReference>
<keyword evidence="1 2" id="KW-0238">DNA-binding</keyword>
<dbReference type="SUPFAM" id="SSF46689">
    <property type="entry name" value="Homeodomain-like"/>
    <property type="match status" value="1"/>
</dbReference>
<proteinExistence type="predicted"/>
<protein>
    <submittedName>
        <fullName evidence="4">Transcriptional regulator, TetR family</fullName>
    </submittedName>
</protein>
<feature type="domain" description="HTH tetR-type" evidence="3">
    <location>
        <begin position="9"/>
        <end position="69"/>
    </location>
</feature>
<organism evidence="4 5">
    <name type="scientific">Anaerocolumna xylanovorans DSM 12503</name>
    <dbReference type="NCBI Taxonomy" id="1121345"/>
    <lineage>
        <taxon>Bacteria</taxon>
        <taxon>Bacillati</taxon>
        <taxon>Bacillota</taxon>
        <taxon>Clostridia</taxon>
        <taxon>Lachnospirales</taxon>
        <taxon>Lachnospiraceae</taxon>
        <taxon>Anaerocolumna</taxon>
    </lineage>
</organism>
<evidence type="ECO:0000313" key="4">
    <source>
        <dbReference type="EMBL" id="SHO43960.1"/>
    </source>
</evidence>
<gene>
    <name evidence="4" type="ORF">SAMN02745217_00418</name>
</gene>
<sequence>MNKHKEEHQIVCQSTIEALFSLMEKKAFSEISVTELIQKAGIARTTYYRNFTSKEAVISTYIDDILRNFNAEYPVRNFKDRYQNEHILHILDYVLRYENHLKILYKSGLSAIYLDRINRYFIESYREQKLSEREIFDIYAYTGSEFNVIFNWLMGDSKLNKNEIAELIKRSINWADEKT</sequence>
<dbReference type="InterPro" id="IPR001647">
    <property type="entry name" value="HTH_TetR"/>
</dbReference>